<comment type="subcellular location">
    <subcellularLocation>
        <location evidence="2">Cytoplasm</location>
    </subcellularLocation>
</comment>
<evidence type="ECO:0000256" key="10">
    <source>
        <dbReference type="ARBA" id="ARBA00022993"/>
    </source>
</evidence>
<dbReference type="GO" id="GO:0005524">
    <property type="term" value="F:ATP binding"/>
    <property type="evidence" value="ECO:0007669"/>
    <property type="project" value="UniProtKB-KW"/>
</dbReference>
<feature type="compositionally biased region" description="Polar residues" evidence="12">
    <location>
        <begin position="62"/>
        <end position="72"/>
    </location>
</feature>
<protein>
    <recommendedName>
        <fullName evidence="4">pantothenate kinase</fullName>
        <ecNumber evidence="4">2.7.1.33</ecNumber>
    </recommendedName>
</protein>
<dbReference type="Gene3D" id="3.30.420.510">
    <property type="match status" value="1"/>
</dbReference>
<dbReference type="STRING" id="578462.A0A0L0RWT1"/>
<comment type="catalytic activity">
    <reaction evidence="1">
        <text>(R)-pantothenate + ATP = (R)-4'-phosphopantothenate + ADP + H(+)</text>
        <dbReference type="Rhea" id="RHEA:16373"/>
        <dbReference type="ChEBI" id="CHEBI:10986"/>
        <dbReference type="ChEBI" id="CHEBI:15378"/>
        <dbReference type="ChEBI" id="CHEBI:29032"/>
        <dbReference type="ChEBI" id="CHEBI:30616"/>
        <dbReference type="ChEBI" id="CHEBI:456216"/>
        <dbReference type="EC" id="2.7.1.33"/>
    </reaction>
</comment>
<reference evidence="14" key="2">
    <citation type="submission" date="2009-11" db="EMBL/GenBank/DDBJ databases">
        <title>The Genome Sequence of Allomyces macrogynus strain ATCC 38327.</title>
        <authorList>
            <consortium name="The Broad Institute Genome Sequencing Platform"/>
            <person name="Russ C."/>
            <person name="Cuomo C."/>
            <person name="Shea T."/>
            <person name="Young S.K."/>
            <person name="Zeng Q."/>
            <person name="Koehrsen M."/>
            <person name="Haas B."/>
            <person name="Borodovsky M."/>
            <person name="Guigo R."/>
            <person name="Alvarado L."/>
            <person name="Berlin A."/>
            <person name="Borenstein D."/>
            <person name="Chen Z."/>
            <person name="Engels R."/>
            <person name="Freedman E."/>
            <person name="Gellesch M."/>
            <person name="Goldberg J."/>
            <person name="Griggs A."/>
            <person name="Gujja S."/>
            <person name="Heiman D."/>
            <person name="Hepburn T."/>
            <person name="Howarth C."/>
            <person name="Jen D."/>
            <person name="Larson L."/>
            <person name="Lewis B."/>
            <person name="Mehta T."/>
            <person name="Park D."/>
            <person name="Pearson M."/>
            <person name="Roberts A."/>
            <person name="Saif S."/>
            <person name="Shenoy N."/>
            <person name="Sisk P."/>
            <person name="Stolte C."/>
            <person name="Sykes S."/>
            <person name="Walk T."/>
            <person name="White J."/>
            <person name="Yandava C."/>
            <person name="Burger G."/>
            <person name="Gray M.W."/>
            <person name="Holland P.W.H."/>
            <person name="King N."/>
            <person name="Lang F.B.F."/>
            <person name="Roger A.J."/>
            <person name="Ruiz-Trillo I."/>
            <person name="Lander E."/>
            <person name="Nusbaum C."/>
        </authorList>
    </citation>
    <scope>NUCLEOTIDE SEQUENCE [LARGE SCALE GENOMIC DNA]</scope>
    <source>
        <strain evidence="14">ATCC 38327</strain>
    </source>
</reference>
<dbReference type="OMA" id="FKNPDIC"/>
<dbReference type="GO" id="GO:0004594">
    <property type="term" value="F:pantothenate kinase activity"/>
    <property type="evidence" value="ECO:0007669"/>
    <property type="project" value="UniProtKB-EC"/>
</dbReference>
<organism evidence="13 14">
    <name type="scientific">Allomyces macrogynus (strain ATCC 38327)</name>
    <name type="common">Allomyces javanicus var. macrogynus</name>
    <dbReference type="NCBI Taxonomy" id="578462"/>
    <lineage>
        <taxon>Eukaryota</taxon>
        <taxon>Fungi</taxon>
        <taxon>Fungi incertae sedis</taxon>
        <taxon>Blastocladiomycota</taxon>
        <taxon>Blastocladiomycetes</taxon>
        <taxon>Blastocladiales</taxon>
        <taxon>Blastocladiaceae</taxon>
        <taxon>Allomyces</taxon>
    </lineage>
</organism>
<proteinExistence type="inferred from homology"/>
<evidence type="ECO:0000256" key="11">
    <source>
        <dbReference type="ARBA" id="ARBA00060870"/>
    </source>
</evidence>
<dbReference type="AlphaFoldDB" id="A0A0L0RWT1"/>
<dbReference type="NCBIfam" id="TIGR00555">
    <property type="entry name" value="panK_eukar"/>
    <property type="match status" value="1"/>
</dbReference>
<evidence type="ECO:0000256" key="12">
    <source>
        <dbReference type="SAM" id="MobiDB-lite"/>
    </source>
</evidence>
<dbReference type="OrthoDB" id="498611at2759"/>
<keyword evidence="14" id="KW-1185">Reference proteome</keyword>
<dbReference type="PANTHER" id="PTHR12280">
    <property type="entry name" value="PANTOTHENATE KINASE"/>
    <property type="match status" value="1"/>
</dbReference>
<keyword evidence="10" id="KW-0173">Coenzyme A biosynthesis</keyword>
<sequence>MMNLAGVHLGEEVSLRGIRDIVFPEHNDHVPHIAIDIGGSLAKVAYFTRQGVHARSGAVTPTGASPESSMSEATLRARTPNGQSDDVRPSSRTESPNGLSGGRLNFVKFETEKMTECIAFIRALFEDQESAHAALHPDGPPCMRILLATGGGAHKFHDRLVQELGVTIYKYDEMECLVKGLNFLVKYVPREVFAYREDEPIQFEETPPAGAYPYMLVNIGSGVSILKVTGENECERVSGTSLGGGTYWGLMSMIAGAQNPTGATPSFDDMLQLSTTGDNTHVDMLVGDIYGMDYGKIGLKSTTIASTFGKVFKMNADDRAATSIHDVSRSLLYMVSNNIGQIAYLNARAHGITRIYFGGYFICGHPITMHTLSYAINFWSKGSTRALFLRHEGYLGAVGAFLQHQ</sequence>
<dbReference type="Proteomes" id="UP000054350">
    <property type="component" value="Unassembled WGS sequence"/>
</dbReference>
<evidence type="ECO:0000313" key="14">
    <source>
        <dbReference type="Proteomes" id="UP000054350"/>
    </source>
</evidence>
<evidence type="ECO:0000256" key="3">
    <source>
        <dbReference type="ARBA" id="ARBA00005225"/>
    </source>
</evidence>
<dbReference type="InterPro" id="IPR004567">
    <property type="entry name" value="Type_II_PanK"/>
</dbReference>
<evidence type="ECO:0000256" key="2">
    <source>
        <dbReference type="ARBA" id="ARBA00004496"/>
    </source>
</evidence>
<dbReference type="GO" id="GO:0005829">
    <property type="term" value="C:cytosol"/>
    <property type="evidence" value="ECO:0007669"/>
    <property type="project" value="TreeGrafter"/>
</dbReference>
<evidence type="ECO:0000256" key="5">
    <source>
        <dbReference type="ARBA" id="ARBA00022490"/>
    </source>
</evidence>
<evidence type="ECO:0000256" key="1">
    <source>
        <dbReference type="ARBA" id="ARBA00001206"/>
    </source>
</evidence>
<evidence type="ECO:0000256" key="8">
    <source>
        <dbReference type="ARBA" id="ARBA00022777"/>
    </source>
</evidence>
<dbReference type="PANTHER" id="PTHR12280:SF20">
    <property type="entry name" value="4'-PHOSPHOPANTETHEINE PHOSPHATASE"/>
    <property type="match status" value="1"/>
</dbReference>
<keyword evidence="9" id="KW-0067">ATP-binding</keyword>
<comment type="similarity">
    <text evidence="11">Belongs to the type II pantothenate kinase family.</text>
</comment>
<dbReference type="VEuPathDB" id="FungiDB:AMAG_00533"/>
<evidence type="ECO:0000256" key="6">
    <source>
        <dbReference type="ARBA" id="ARBA00022679"/>
    </source>
</evidence>
<keyword evidence="6" id="KW-0808">Transferase</keyword>
<dbReference type="InterPro" id="IPR043129">
    <property type="entry name" value="ATPase_NBD"/>
</dbReference>
<dbReference type="Gene3D" id="3.30.420.40">
    <property type="match status" value="1"/>
</dbReference>
<dbReference type="GO" id="GO:0015937">
    <property type="term" value="P:coenzyme A biosynthetic process"/>
    <property type="evidence" value="ECO:0007669"/>
    <property type="project" value="UniProtKB-KW"/>
</dbReference>
<dbReference type="EMBL" id="GG745328">
    <property type="protein sequence ID" value="KNE54564.1"/>
    <property type="molecule type" value="Genomic_DNA"/>
</dbReference>
<dbReference type="eggNOG" id="KOG2201">
    <property type="taxonomic scope" value="Eukaryota"/>
</dbReference>
<feature type="region of interest" description="Disordered" evidence="12">
    <location>
        <begin position="55"/>
        <end position="99"/>
    </location>
</feature>
<gene>
    <name evidence="13" type="ORF">AMAG_00533</name>
</gene>
<dbReference type="SUPFAM" id="SSF53067">
    <property type="entry name" value="Actin-like ATPase domain"/>
    <property type="match status" value="2"/>
</dbReference>
<evidence type="ECO:0000256" key="4">
    <source>
        <dbReference type="ARBA" id="ARBA00012102"/>
    </source>
</evidence>
<keyword evidence="5" id="KW-0963">Cytoplasm</keyword>
<keyword evidence="7" id="KW-0547">Nucleotide-binding</keyword>
<dbReference type="Pfam" id="PF03630">
    <property type="entry name" value="Fumble"/>
    <property type="match status" value="1"/>
</dbReference>
<comment type="pathway">
    <text evidence="3">Cofactor biosynthesis; coenzyme A biosynthesis; CoA from (R)-pantothenate: step 1/5.</text>
</comment>
<evidence type="ECO:0000256" key="7">
    <source>
        <dbReference type="ARBA" id="ARBA00022741"/>
    </source>
</evidence>
<accession>A0A0L0RWT1</accession>
<dbReference type="FunFam" id="3.30.420.40:FF:000025">
    <property type="entry name" value="pantothenate kinase 2, mitochondrial"/>
    <property type="match status" value="1"/>
</dbReference>
<dbReference type="EC" id="2.7.1.33" evidence="4"/>
<keyword evidence="8 13" id="KW-0418">Kinase</keyword>
<evidence type="ECO:0000313" key="13">
    <source>
        <dbReference type="EMBL" id="KNE54564.1"/>
    </source>
</evidence>
<dbReference type="CDD" id="cd24123">
    <property type="entry name" value="ASKHA_NBD_PanK-II_Pank4"/>
    <property type="match status" value="1"/>
</dbReference>
<name>A0A0L0RWT1_ALLM3</name>
<reference evidence="13 14" key="1">
    <citation type="submission" date="2009-11" db="EMBL/GenBank/DDBJ databases">
        <title>Annotation of Allomyces macrogynus ATCC 38327.</title>
        <authorList>
            <consortium name="The Broad Institute Genome Sequencing Platform"/>
            <person name="Russ C."/>
            <person name="Cuomo C."/>
            <person name="Burger G."/>
            <person name="Gray M.W."/>
            <person name="Holland P.W.H."/>
            <person name="King N."/>
            <person name="Lang F.B.F."/>
            <person name="Roger A.J."/>
            <person name="Ruiz-Trillo I."/>
            <person name="Young S.K."/>
            <person name="Zeng Q."/>
            <person name="Gargeya S."/>
            <person name="Fitzgerald M."/>
            <person name="Haas B."/>
            <person name="Abouelleil A."/>
            <person name="Alvarado L."/>
            <person name="Arachchi H.M."/>
            <person name="Berlin A."/>
            <person name="Chapman S.B."/>
            <person name="Gearin G."/>
            <person name="Goldberg J."/>
            <person name="Griggs A."/>
            <person name="Gujja S."/>
            <person name="Hansen M."/>
            <person name="Heiman D."/>
            <person name="Howarth C."/>
            <person name="Larimer J."/>
            <person name="Lui A."/>
            <person name="MacDonald P.J.P."/>
            <person name="McCowen C."/>
            <person name="Montmayeur A."/>
            <person name="Murphy C."/>
            <person name="Neiman D."/>
            <person name="Pearson M."/>
            <person name="Priest M."/>
            <person name="Roberts A."/>
            <person name="Saif S."/>
            <person name="Shea T."/>
            <person name="Sisk P."/>
            <person name="Stolte C."/>
            <person name="Sykes S."/>
            <person name="Wortman J."/>
            <person name="Nusbaum C."/>
            <person name="Birren B."/>
        </authorList>
    </citation>
    <scope>NUCLEOTIDE SEQUENCE [LARGE SCALE GENOMIC DNA]</scope>
    <source>
        <strain evidence="13 14">ATCC 38327</strain>
    </source>
</reference>
<dbReference type="GO" id="GO:0005634">
    <property type="term" value="C:nucleus"/>
    <property type="evidence" value="ECO:0007669"/>
    <property type="project" value="TreeGrafter"/>
</dbReference>
<evidence type="ECO:0000256" key="9">
    <source>
        <dbReference type="ARBA" id="ARBA00022840"/>
    </source>
</evidence>